<evidence type="ECO:0000259" key="9">
    <source>
        <dbReference type="PROSITE" id="PS51819"/>
    </source>
</evidence>
<sequence length="333" mass="38018">MLPQWNRKPTFNITRASHVVLTCRDIGASRDFYAGALGLVVTDETKDALYLRGLEEANYCSIALHKDEAPPKALYIGMRVEDGSHFEPLTAYLKRKEISYEFADVAHQGKTLRFRDPAGLPVEFAARMDIVERRMQDYHTFRGGSPQRFDHYQVVTHDVQAATDFWSELGFRLAEYTAPANSDELWGAWLERKGNTHDIVFTNGKGPRLHHFAFTVPDVTTLIHACDVVSSLGYLDVIDRGPGRHGLSNALFVYFRDPDGHRIELFNTHYQVIDPETPPIRWDLSNPRRAQLWGMPASKRWFFEASEFKDCALFDPLLVAEPLTLEKYLEAQG</sequence>
<dbReference type="PROSITE" id="PS51819">
    <property type="entry name" value="VOC"/>
    <property type="match status" value="2"/>
</dbReference>
<dbReference type="NCBIfam" id="TIGR02295">
    <property type="entry name" value="HpaD"/>
    <property type="match status" value="1"/>
</dbReference>
<dbReference type="RefSeq" id="WP_063702369.1">
    <property type="nucleotide sequence ID" value="NZ_LUUB01000070.1"/>
</dbReference>
<dbReference type="Gene3D" id="3.10.180.10">
    <property type="entry name" value="2,3-Dihydroxybiphenyl 1,2-Dioxygenase, domain 1"/>
    <property type="match status" value="2"/>
</dbReference>
<evidence type="ECO:0000256" key="2">
    <source>
        <dbReference type="ARBA" id="ARBA00008784"/>
    </source>
</evidence>
<evidence type="ECO:0000256" key="8">
    <source>
        <dbReference type="RuleBase" id="RU000683"/>
    </source>
</evidence>
<dbReference type="PROSITE" id="PS00082">
    <property type="entry name" value="EXTRADIOL_DIOXYGENAS"/>
    <property type="match status" value="1"/>
</dbReference>
<keyword evidence="7 8" id="KW-0408">Iron</keyword>
<comment type="similarity">
    <text evidence="2 8">Belongs to the extradiol ring-cleavage dioxygenase family.</text>
</comment>
<evidence type="ECO:0000256" key="5">
    <source>
        <dbReference type="ARBA" id="ARBA00022964"/>
    </source>
</evidence>
<feature type="domain" description="VOC" evidence="9">
    <location>
        <begin position="15"/>
        <end position="127"/>
    </location>
</feature>
<feature type="domain" description="VOC" evidence="9">
    <location>
        <begin position="148"/>
        <end position="268"/>
    </location>
</feature>
<dbReference type="EMBL" id="LUUB01000070">
    <property type="protein sequence ID" value="OAF07227.1"/>
    <property type="molecule type" value="Genomic_DNA"/>
</dbReference>
<evidence type="ECO:0000256" key="1">
    <source>
        <dbReference type="ARBA" id="ARBA00001954"/>
    </source>
</evidence>
<dbReference type="Proteomes" id="UP000076959">
    <property type="component" value="Unassembled WGS sequence"/>
</dbReference>
<organism evidence="10 11">
    <name type="scientific">Bradyrhizobium centrolobii</name>
    <dbReference type="NCBI Taxonomy" id="1505087"/>
    <lineage>
        <taxon>Bacteria</taxon>
        <taxon>Pseudomonadati</taxon>
        <taxon>Pseudomonadota</taxon>
        <taxon>Alphaproteobacteria</taxon>
        <taxon>Hyphomicrobiales</taxon>
        <taxon>Nitrobacteraceae</taxon>
        <taxon>Bradyrhizobium</taxon>
    </lineage>
</organism>
<evidence type="ECO:0000256" key="4">
    <source>
        <dbReference type="ARBA" id="ARBA00022797"/>
    </source>
</evidence>
<dbReference type="OrthoDB" id="9803142at2"/>
<dbReference type="GO" id="GO:0008198">
    <property type="term" value="F:ferrous iron binding"/>
    <property type="evidence" value="ECO:0007669"/>
    <property type="project" value="InterPro"/>
</dbReference>
<dbReference type="InterPro" id="IPR000486">
    <property type="entry name" value="Xdiol_ring_cleave_dOase_1/2"/>
</dbReference>
<keyword evidence="4 8" id="KW-0058">Aromatic hydrocarbons catabolism</keyword>
<evidence type="ECO:0000256" key="7">
    <source>
        <dbReference type="ARBA" id="ARBA00023004"/>
    </source>
</evidence>
<reference evidence="10 11" key="1">
    <citation type="submission" date="2016-03" db="EMBL/GenBank/DDBJ databases">
        <title>Draft Genome Sequence of the Strain BR 10245 (Bradyrhizobium sp.) isolated from nodules of Centrolobium paraense.</title>
        <authorList>
            <person name="Simoes-Araujo J.L.Sr."/>
            <person name="Barauna A.C."/>
            <person name="Silva K."/>
            <person name="Zilli J.E."/>
        </authorList>
    </citation>
    <scope>NUCLEOTIDE SEQUENCE [LARGE SCALE GENOMIC DNA]</scope>
    <source>
        <strain evidence="10 11">BR 10245</strain>
    </source>
</reference>
<keyword evidence="6 8" id="KW-0560">Oxidoreductase</keyword>
<dbReference type="InterPro" id="IPR029068">
    <property type="entry name" value="Glyas_Bleomycin-R_OHBP_Dase"/>
</dbReference>
<dbReference type="GO" id="GO:0051213">
    <property type="term" value="F:dioxygenase activity"/>
    <property type="evidence" value="ECO:0007669"/>
    <property type="project" value="UniProtKB-KW"/>
</dbReference>
<evidence type="ECO:0000313" key="11">
    <source>
        <dbReference type="Proteomes" id="UP000076959"/>
    </source>
</evidence>
<keyword evidence="11" id="KW-1185">Reference proteome</keyword>
<name>A0A176YJS4_9BRAD</name>
<dbReference type="AlphaFoldDB" id="A0A176YJS4"/>
<dbReference type="InterPro" id="IPR037523">
    <property type="entry name" value="VOC_core"/>
</dbReference>
<evidence type="ECO:0000256" key="6">
    <source>
        <dbReference type="ARBA" id="ARBA00023002"/>
    </source>
</evidence>
<comment type="cofactor">
    <cofactor evidence="1 8">
        <name>Fe(2+)</name>
        <dbReference type="ChEBI" id="CHEBI:29033"/>
    </cofactor>
</comment>
<protein>
    <submittedName>
        <fullName evidence="10">3,4-dihydroxyphenylacetate 2,3-dioxygenase</fullName>
    </submittedName>
</protein>
<keyword evidence="3" id="KW-0479">Metal-binding</keyword>
<evidence type="ECO:0000256" key="3">
    <source>
        <dbReference type="ARBA" id="ARBA00022723"/>
    </source>
</evidence>
<keyword evidence="5 8" id="KW-0223">Dioxygenase</keyword>
<dbReference type="PANTHER" id="PTHR21366">
    <property type="entry name" value="GLYOXALASE FAMILY PROTEIN"/>
    <property type="match status" value="1"/>
</dbReference>
<dbReference type="Pfam" id="PF00903">
    <property type="entry name" value="Glyoxalase"/>
    <property type="match status" value="2"/>
</dbReference>
<dbReference type="SUPFAM" id="SSF54593">
    <property type="entry name" value="Glyoxalase/Bleomycin resistance protein/Dihydroxybiphenyl dioxygenase"/>
    <property type="match status" value="1"/>
</dbReference>
<dbReference type="STRING" id="1505087.AYJ54_18035"/>
<gene>
    <name evidence="10" type="ORF">AYJ54_18035</name>
</gene>
<comment type="caution">
    <text evidence="10">The sequence shown here is derived from an EMBL/GenBank/DDBJ whole genome shotgun (WGS) entry which is preliminary data.</text>
</comment>
<accession>A0A176YJS4</accession>
<proteinExistence type="inferred from homology"/>
<dbReference type="InterPro" id="IPR050383">
    <property type="entry name" value="GlyoxalaseI/FosfomycinResist"/>
</dbReference>
<dbReference type="InterPro" id="IPR004360">
    <property type="entry name" value="Glyas_Fos-R_dOase_dom"/>
</dbReference>
<dbReference type="InterPro" id="IPR011981">
    <property type="entry name" value="DHPA_dOase_Mn/Fe"/>
</dbReference>
<dbReference type="PANTHER" id="PTHR21366:SF14">
    <property type="entry name" value="GLYOXALASE DOMAIN-CONTAINING PROTEIN 5"/>
    <property type="match status" value="1"/>
</dbReference>
<evidence type="ECO:0000313" key="10">
    <source>
        <dbReference type="EMBL" id="OAF07227.1"/>
    </source>
</evidence>